<evidence type="ECO:0000256" key="1">
    <source>
        <dbReference type="SAM" id="MobiDB-lite"/>
    </source>
</evidence>
<protein>
    <submittedName>
        <fullName evidence="2">Uncharacterized protein</fullName>
    </submittedName>
</protein>
<keyword evidence="3" id="KW-1185">Reference proteome</keyword>
<sequence length="70" mass="8294">MVFWMRSKNKKKRKSETSQIPNQILEQNQKENLNARLEDTVAFIQNLIGDNDDFVIRRFQILGRYPAALL</sequence>
<name>A0A074LEX4_9BACL</name>
<comment type="caution">
    <text evidence="2">The sequence shown here is derived from an EMBL/GenBank/DDBJ whole genome shotgun (WGS) entry which is preliminary data.</text>
</comment>
<dbReference type="RefSeq" id="WP_038094865.1">
    <property type="nucleotide sequence ID" value="NZ_JMIR01000094.1"/>
</dbReference>
<reference evidence="2 3" key="1">
    <citation type="journal article" date="2013" name="Int. J. Syst. Evol. Microbiol.">
        <title>Tumebacillus flagellatus sp. nov., an alpha-amylase/pullulanase-producing bacterium isolated from cassava wastewater.</title>
        <authorList>
            <person name="Wang Q."/>
            <person name="Xie N."/>
            <person name="Qin Y."/>
            <person name="Shen N."/>
            <person name="Zhu J."/>
            <person name="Mi H."/>
            <person name="Huang R."/>
        </authorList>
    </citation>
    <scope>NUCLEOTIDE SEQUENCE [LARGE SCALE GENOMIC DNA]</scope>
    <source>
        <strain evidence="2 3">GST4</strain>
    </source>
</reference>
<accession>A0A074LEX4</accession>
<organism evidence="2 3">
    <name type="scientific">Tumebacillus flagellatus</name>
    <dbReference type="NCBI Taxonomy" id="1157490"/>
    <lineage>
        <taxon>Bacteria</taxon>
        <taxon>Bacillati</taxon>
        <taxon>Bacillota</taxon>
        <taxon>Bacilli</taxon>
        <taxon>Bacillales</taxon>
        <taxon>Alicyclobacillaceae</taxon>
        <taxon>Tumebacillus</taxon>
    </lineage>
</organism>
<feature type="region of interest" description="Disordered" evidence="1">
    <location>
        <begin position="1"/>
        <end position="25"/>
    </location>
</feature>
<dbReference type="Proteomes" id="UP000027931">
    <property type="component" value="Unassembled WGS sequence"/>
</dbReference>
<gene>
    <name evidence="2" type="ORF">EL26_24410</name>
</gene>
<dbReference type="EMBL" id="JMIR01000094">
    <property type="protein sequence ID" value="KEO80796.1"/>
    <property type="molecule type" value="Genomic_DNA"/>
</dbReference>
<proteinExistence type="predicted"/>
<dbReference type="AlphaFoldDB" id="A0A074LEX4"/>
<evidence type="ECO:0000313" key="3">
    <source>
        <dbReference type="Proteomes" id="UP000027931"/>
    </source>
</evidence>
<evidence type="ECO:0000313" key="2">
    <source>
        <dbReference type="EMBL" id="KEO80796.1"/>
    </source>
</evidence>